<dbReference type="PANTHER" id="PTHR30244">
    <property type="entry name" value="TRANSAMINASE"/>
    <property type="match status" value="1"/>
</dbReference>
<dbReference type="OrthoDB" id="257609at2"/>
<dbReference type="EC" id="2.6.1.100" evidence="3"/>
<dbReference type="EMBL" id="CP036526">
    <property type="protein sequence ID" value="QDT09920.1"/>
    <property type="molecule type" value="Genomic_DNA"/>
</dbReference>
<gene>
    <name evidence="3" type="primary">btrR</name>
    <name evidence="3" type="ORF">K239x_18730</name>
</gene>
<dbReference type="PANTHER" id="PTHR30244:SF36">
    <property type="entry name" value="3-OXO-GLUCOSE-6-PHOSPHATE:GLUTAMATE AMINOTRANSFERASE"/>
    <property type="match status" value="1"/>
</dbReference>
<accession>A0A517NS19</accession>
<evidence type="ECO:0000256" key="2">
    <source>
        <dbReference type="RuleBase" id="RU004508"/>
    </source>
</evidence>
<dbReference type="InterPro" id="IPR015424">
    <property type="entry name" value="PyrdxlP-dep_Trfase"/>
</dbReference>
<dbReference type="AlphaFoldDB" id="A0A517NS19"/>
<dbReference type="Proteomes" id="UP000319817">
    <property type="component" value="Chromosome"/>
</dbReference>
<keyword evidence="4" id="KW-1185">Reference proteome</keyword>
<comment type="similarity">
    <text evidence="2">Belongs to the DegT/DnrJ/EryC1 family.</text>
</comment>
<keyword evidence="3" id="KW-0808">Transferase</keyword>
<dbReference type="InterPro" id="IPR015421">
    <property type="entry name" value="PyrdxlP-dep_Trfase_major"/>
</dbReference>
<dbReference type="Pfam" id="PF01041">
    <property type="entry name" value="DegT_DnrJ_EryC1"/>
    <property type="match status" value="1"/>
</dbReference>
<proteinExistence type="inferred from homology"/>
<dbReference type="GO" id="GO:0030170">
    <property type="term" value="F:pyridoxal phosphate binding"/>
    <property type="evidence" value="ECO:0007669"/>
    <property type="project" value="TreeGrafter"/>
</dbReference>
<dbReference type="GO" id="GO:0000271">
    <property type="term" value="P:polysaccharide biosynthetic process"/>
    <property type="evidence" value="ECO:0007669"/>
    <property type="project" value="TreeGrafter"/>
</dbReference>
<dbReference type="InterPro" id="IPR000653">
    <property type="entry name" value="DegT/StrS_aminotransferase"/>
</dbReference>
<reference evidence="3 4" key="1">
    <citation type="submission" date="2019-02" db="EMBL/GenBank/DDBJ databases">
        <title>Deep-cultivation of Planctomycetes and their phenomic and genomic characterization uncovers novel biology.</title>
        <authorList>
            <person name="Wiegand S."/>
            <person name="Jogler M."/>
            <person name="Boedeker C."/>
            <person name="Pinto D."/>
            <person name="Vollmers J."/>
            <person name="Rivas-Marin E."/>
            <person name="Kohn T."/>
            <person name="Peeters S.H."/>
            <person name="Heuer A."/>
            <person name="Rast P."/>
            <person name="Oberbeckmann S."/>
            <person name="Bunk B."/>
            <person name="Jeske O."/>
            <person name="Meyerdierks A."/>
            <person name="Storesund J.E."/>
            <person name="Kallscheuer N."/>
            <person name="Luecker S."/>
            <person name="Lage O.M."/>
            <person name="Pohl T."/>
            <person name="Merkel B.J."/>
            <person name="Hornburger P."/>
            <person name="Mueller R.-W."/>
            <person name="Bruemmer F."/>
            <person name="Labrenz M."/>
            <person name="Spormann A.M."/>
            <person name="Op den Camp H."/>
            <person name="Overmann J."/>
            <person name="Amann R."/>
            <person name="Jetten M.S.M."/>
            <person name="Mascher T."/>
            <person name="Medema M.H."/>
            <person name="Devos D.P."/>
            <person name="Kaster A.-K."/>
            <person name="Ovreas L."/>
            <person name="Rohde M."/>
            <person name="Galperin M.Y."/>
            <person name="Jogler C."/>
        </authorList>
    </citation>
    <scope>NUCLEOTIDE SEQUENCE [LARGE SCALE GENOMIC DNA]</scope>
    <source>
        <strain evidence="3 4">K23_9</strain>
    </source>
</reference>
<protein>
    <submittedName>
        <fullName evidence="3">L-glutamine:2-deoxy-scyllo-inosose aminotransferase</fullName>
        <ecNumber evidence="3">2.6.1.100</ecNumber>
    </submittedName>
</protein>
<dbReference type="GO" id="GO:0008483">
    <property type="term" value="F:transaminase activity"/>
    <property type="evidence" value="ECO:0007669"/>
    <property type="project" value="UniProtKB-KW"/>
</dbReference>
<dbReference type="RefSeq" id="WP_145417477.1">
    <property type="nucleotide sequence ID" value="NZ_CP036526.1"/>
</dbReference>
<evidence type="ECO:0000313" key="3">
    <source>
        <dbReference type="EMBL" id="QDT09920.1"/>
    </source>
</evidence>
<evidence type="ECO:0000313" key="4">
    <source>
        <dbReference type="Proteomes" id="UP000319817"/>
    </source>
</evidence>
<keyword evidence="3" id="KW-0032">Aminotransferase</keyword>
<name>A0A517NS19_9BACT</name>
<sequence>MTFQPEIWPPQWPEIRQAAMELFESGDWGRYKSLCQEKLRLQIAALTGSEFVRLCGSGSSAIEICLRAAGVGPGDEVVVAAFDYPGNFRAIEAVGAVPVLVDVEPSGLSIDTAKLLAHRDELDAAKIKAVIVSHLFGRAAPVESLRRWCDEQSRDERKCTLIEDACQVPGMTIGAKAAGSVGDLGAISFGGSKPLTAGNGGAVVTSDRRLWARIGALLDRPSDSQPLSTLQAATLLPQLARLSDCNRLRNATVQFLQTEVIAGLSSWTWLSQSDSHVSATHYKVAWQCGSLEQRDRIVAAARDFRLPIGAAFRSMGKSSERRCRKPMSLERSNDLGATAFVLDHSALLIDQERHAELGDALKKLFECTS</sequence>
<evidence type="ECO:0000256" key="1">
    <source>
        <dbReference type="ARBA" id="ARBA00022898"/>
    </source>
</evidence>
<organism evidence="3 4">
    <name type="scientific">Stieleria marina</name>
    <dbReference type="NCBI Taxonomy" id="1930275"/>
    <lineage>
        <taxon>Bacteria</taxon>
        <taxon>Pseudomonadati</taxon>
        <taxon>Planctomycetota</taxon>
        <taxon>Planctomycetia</taxon>
        <taxon>Pirellulales</taxon>
        <taxon>Pirellulaceae</taxon>
        <taxon>Stieleria</taxon>
    </lineage>
</organism>
<dbReference type="SUPFAM" id="SSF53383">
    <property type="entry name" value="PLP-dependent transferases"/>
    <property type="match status" value="1"/>
</dbReference>
<dbReference type="Gene3D" id="3.40.640.10">
    <property type="entry name" value="Type I PLP-dependent aspartate aminotransferase-like (Major domain)"/>
    <property type="match status" value="1"/>
</dbReference>
<keyword evidence="1 2" id="KW-0663">Pyridoxal phosphate</keyword>